<dbReference type="Pfam" id="PF01844">
    <property type="entry name" value="HNH"/>
    <property type="match status" value="1"/>
</dbReference>
<evidence type="ECO:0000259" key="2">
    <source>
        <dbReference type="SMART" id="SM00507"/>
    </source>
</evidence>
<protein>
    <submittedName>
        <fullName evidence="3">Restriction endonuclease</fullName>
    </submittedName>
</protein>
<feature type="domain" description="HNH nuclease" evidence="2">
    <location>
        <begin position="276"/>
        <end position="325"/>
    </location>
</feature>
<dbReference type="InterPro" id="IPR052892">
    <property type="entry name" value="NA-targeting_endonuclease"/>
</dbReference>
<keyword evidence="4" id="KW-1185">Reference proteome</keyword>
<reference evidence="3 4" key="1">
    <citation type="journal article" date="2014" name="PLoS Genet.">
        <title>Comparative Genomic Analysis of N2-Fixing and Non-N2-Fixing Paenibacillus spp.: Organization, Evolution and Expression of the Nitrogen Fixation Genes.</title>
        <authorList>
            <person name="Xie J.B."/>
            <person name="Du Z."/>
            <person name="Bai L."/>
            <person name="Tian C."/>
            <person name="Zhang Y."/>
            <person name="Xie J.Y."/>
            <person name="Wang T."/>
            <person name="Liu X."/>
            <person name="Chen X."/>
            <person name="Cheng Q."/>
            <person name="Chen S."/>
            <person name="Li J."/>
        </authorList>
    </citation>
    <scope>NUCLEOTIDE SEQUENCE [LARGE SCALE GENOMIC DNA]</scope>
    <source>
        <strain evidence="3 4">T27</strain>
    </source>
</reference>
<dbReference type="InterPro" id="IPR002711">
    <property type="entry name" value="HNH"/>
</dbReference>
<dbReference type="InterPro" id="IPR003615">
    <property type="entry name" value="HNH_nuc"/>
</dbReference>
<dbReference type="PATRIC" id="fig|1268072.3.peg.379"/>
<feature type="compositionally biased region" description="Low complexity" evidence="1">
    <location>
        <begin position="141"/>
        <end position="164"/>
    </location>
</feature>
<dbReference type="KEGG" id="psab:PSAB_01795"/>
<evidence type="ECO:0000313" key="3">
    <source>
        <dbReference type="EMBL" id="AHV95295.1"/>
    </source>
</evidence>
<dbReference type="AlphaFoldDB" id="X4ZEW6"/>
<accession>X4ZEW6</accession>
<dbReference type="EMBL" id="CP004078">
    <property type="protein sequence ID" value="AHV95295.1"/>
    <property type="molecule type" value="Genomic_DNA"/>
</dbReference>
<evidence type="ECO:0000256" key="1">
    <source>
        <dbReference type="SAM" id="MobiDB-lite"/>
    </source>
</evidence>
<keyword evidence="3" id="KW-0255">Endonuclease</keyword>
<evidence type="ECO:0000313" key="4">
    <source>
        <dbReference type="Proteomes" id="UP000019772"/>
    </source>
</evidence>
<dbReference type="eggNOG" id="COG1403">
    <property type="taxonomic scope" value="Bacteria"/>
</dbReference>
<gene>
    <name evidence="3" type="ORF">PSAB_01795</name>
</gene>
<dbReference type="SMART" id="SM00507">
    <property type="entry name" value="HNHc"/>
    <property type="match status" value="1"/>
</dbReference>
<dbReference type="GO" id="GO:0004519">
    <property type="term" value="F:endonuclease activity"/>
    <property type="evidence" value="ECO:0007669"/>
    <property type="project" value="UniProtKB-KW"/>
</dbReference>
<dbReference type="PANTHER" id="PTHR33877:SF2">
    <property type="entry name" value="OS07G0170200 PROTEIN"/>
    <property type="match status" value="1"/>
</dbReference>
<proteinExistence type="predicted"/>
<dbReference type="HOGENOM" id="CLU_1022487_0_0_9"/>
<name>X4ZEW6_9BACL</name>
<organism evidence="3 4">
    <name type="scientific">Paenibacillus sabinae T27</name>
    <dbReference type="NCBI Taxonomy" id="1268072"/>
    <lineage>
        <taxon>Bacteria</taxon>
        <taxon>Bacillati</taxon>
        <taxon>Bacillota</taxon>
        <taxon>Bacilli</taxon>
        <taxon>Bacillales</taxon>
        <taxon>Paenibacillaceae</taxon>
        <taxon>Paenibacillus</taxon>
    </lineage>
</organism>
<feature type="region of interest" description="Disordered" evidence="1">
    <location>
        <begin position="79"/>
        <end position="220"/>
    </location>
</feature>
<sequence>MGGGSGRPLSSMPIPSVDQHSTKQCAYCLEYKPLSEFRRRTGKRSKADSRRGACRECRKLREAEAARASAPQETALAKAPVTVRAIAPPMARPPRPARAAAEAAPGGQAPRGAADGAVTAAAARPAPRPARPAAKERPEPDAAAAAQPAPAAGASAPGPAGESRPPGPRKRKRSRGTAAAERKPHASATESAAKPRPRAAEQAATHPHRRWPKPEPEDVSALIPSKQGMILMRGYSDKGRRWHQEIDLDLAVTLVREKAAVVVNRRTIRRLFSNKDFRRYILTRDRYTCHFCGLYGDTIDHLLPRAKGGHTTPVNCVCACNLCNQAKADQYVDEFMGN</sequence>
<dbReference type="CDD" id="cd00085">
    <property type="entry name" value="HNHc"/>
    <property type="match status" value="1"/>
</dbReference>
<feature type="region of interest" description="Disordered" evidence="1">
    <location>
        <begin position="1"/>
        <end position="20"/>
    </location>
</feature>
<feature type="compositionally biased region" description="Low complexity" evidence="1">
    <location>
        <begin position="97"/>
        <end position="125"/>
    </location>
</feature>
<dbReference type="RefSeq" id="WP_226991750.1">
    <property type="nucleotide sequence ID" value="NZ_CP004078.1"/>
</dbReference>
<dbReference type="Proteomes" id="UP000019772">
    <property type="component" value="Chromosome"/>
</dbReference>
<dbReference type="Gene3D" id="1.10.30.50">
    <property type="match status" value="1"/>
</dbReference>
<keyword evidence="3" id="KW-0540">Nuclease</keyword>
<dbReference type="PANTHER" id="PTHR33877">
    <property type="entry name" value="SLL1193 PROTEIN"/>
    <property type="match status" value="1"/>
</dbReference>
<dbReference type="STRING" id="1268072.PSAB_01795"/>
<keyword evidence="3" id="KW-0378">Hydrolase</keyword>